<dbReference type="SMART" id="SM00387">
    <property type="entry name" value="HATPase_c"/>
    <property type="match status" value="1"/>
</dbReference>
<keyword evidence="6" id="KW-0808">Transferase</keyword>
<dbReference type="PRINTS" id="PR00344">
    <property type="entry name" value="BCTRLSENSOR"/>
</dbReference>
<dbReference type="EC" id="2.7.13.3" evidence="3"/>
<dbReference type="PANTHER" id="PTHR45528">
    <property type="entry name" value="SENSOR HISTIDINE KINASE CPXA"/>
    <property type="match status" value="1"/>
</dbReference>
<evidence type="ECO:0000256" key="11">
    <source>
        <dbReference type="ARBA" id="ARBA00022989"/>
    </source>
</evidence>
<feature type="transmembrane region" description="Helical" evidence="14">
    <location>
        <begin position="304"/>
        <end position="324"/>
    </location>
</feature>
<evidence type="ECO:0000256" key="8">
    <source>
        <dbReference type="ARBA" id="ARBA00022741"/>
    </source>
</evidence>
<dbReference type="PROSITE" id="PS50109">
    <property type="entry name" value="HIS_KIN"/>
    <property type="match status" value="1"/>
</dbReference>
<dbReference type="Pfam" id="PF02518">
    <property type="entry name" value="HATPase_c"/>
    <property type="match status" value="1"/>
</dbReference>
<evidence type="ECO:0000256" key="6">
    <source>
        <dbReference type="ARBA" id="ARBA00022679"/>
    </source>
</evidence>
<sequence length="751" mass="85904">MDTKWKSRTLFTLFAFMFVIGLSGPIAFFDQGSRYLHRDYYRTQDFTQQLDQFAFYLNLFELNPISKQQAKSSITITEDEINVYRNQQGPLNDQLNRLRDEYDLLIQDATANNNDKVADYYKDKLELEKQNLMKLYDDDEYVTALIRKEKEQQVDSYYEYEENSRSEFTYLRDQFDYYFRDISTGKAYTSLSTQNEYTAVNQLNGDGYSYTTEYRTDVNNYLYSWIQGFEELDASSNVPHRGWIAVPATSPMKKAADTYRREQIILFTYCLLSITLLVVCLLRMRKFLVVHTERDRFKSYYLQIPMDVRMLLLAAVSLLTISLIDHLTNQLIPFIEVPAAYSGKLLFTLASATIGMMLIIVQGQLLTNPLRKWSMVREEWTRSLLMRGVTRARVNFTLVVNQVKDSFIYRNTGIRLLVFSCILIGSGFIWGGSAFLFIQNDDASIFLITPIFAIAVVAALLLFNRQFAYLNRVAKAADELVAGRMPHELAISGNSVVAALAANINALRRGVKTMQNEQAKSERLKTELITNVSHDLRTPLTSIITYAELLKSEDATAEERAAYVEIIDQKSKRLKTMIDDLFEVSTMASGNAKLVLAKTDLVQLMQQALAEYKDVMDSSDVQFRISLPDESIYAHADGQKLWRAFDNLIGNMVKYSLNNTRAYITMQVSERQEVTITFKNVSKYEIIDNADELFERFKRGDTSRHTEGSGLGLAIAKSIVDLHEGHLILETDGDLFKASVILPLEAASLAS</sequence>
<dbReference type="InterPro" id="IPR036097">
    <property type="entry name" value="HisK_dim/P_sf"/>
</dbReference>
<evidence type="ECO:0000256" key="12">
    <source>
        <dbReference type="ARBA" id="ARBA00023012"/>
    </source>
</evidence>
<keyword evidence="9 17" id="KW-0418">Kinase</keyword>
<name>A0A2V2YQF2_9BACL</name>
<dbReference type="AlphaFoldDB" id="A0A2V2YQF2"/>
<reference evidence="17 18" key="1">
    <citation type="submission" date="2018-05" db="EMBL/GenBank/DDBJ databases">
        <title>Genomic Encyclopedia of Type Strains, Phase III (KMG-III): the genomes of soil and plant-associated and newly described type strains.</title>
        <authorList>
            <person name="Whitman W."/>
        </authorList>
    </citation>
    <scope>NUCLEOTIDE SEQUENCE [LARGE SCALE GENOMIC DNA]</scope>
    <source>
        <strain evidence="17 18">CECT 5696</strain>
    </source>
</reference>
<keyword evidence="10" id="KW-0067">ATP-binding</keyword>
<evidence type="ECO:0000256" key="9">
    <source>
        <dbReference type="ARBA" id="ARBA00022777"/>
    </source>
</evidence>
<evidence type="ECO:0000256" key="4">
    <source>
        <dbReference type="ARBA" id="ARBA00022475"/>
    </source>
</evidence>
<evidence type="ECO:0000256" key="5">
    <source>
        <dbReference type="ARBA" id="ARBA00022553"/>
    </source>
</evidence>
<evidence type="ECO:0000313" key="18">
    <source>
        <dbReference type="Proteomes" id="UP000246635"/>
    </source>
</evidence>
<evidence type="ECO:0000259" key="16">
    <source>
        <dbReference type="PROSITE" id="PS50885"/>
    </source>
</evidence>
<dbReference type="Gene3D" id="3.30.565.10">
    <property type="entry name" value="Histidine kinase-like ATPase, C-terminal domain"/>
    <property type="match status" value="1"/>
</dbReference>
<dbReference type="InterPro" id="IPR050398">
    <property type="entry name" value="HssS/ArlS-like"/>
</dbReference>
<dbReference type="GO" id="GO:0000155">
    <property type="term" value="F:phosphorelay sensor kinase activity"/>
    <property type="evidence" value="ECO:0007669"/>
    <property type="project" value="InterPro"/>
</dbReference>
<accession>A0A2V2YQF2</accession>
<gene>
    <name evidence="17" type="ORF">DFQ01_11920</name>
</gene>
<comment type="catalytic activity">
    <reaction evidence="1">
        <text>ATP + protein L-histidine = ADP + protein N-phospho-L-histidine.</text>
        <dbReference type="EC" id="2.7.13.3"/>
    </reaction>
</comment>
<dbReference type="OrthoDB" id="9792991at2"/>
<feature type="transmembrane region" description="Helical" evidence="14">
    <location>
        <begin position="264"/>
        <end position="284"/>
    </location>
</feature>
<dbReference type="GO" id="GO:0005886">
    <property type="term" value="C:plasma membrane"/>
    <property type="evidence" value="ECO:0007669"/>
    <property type="project" value="UniProtKB-SubCell"/>
</dbReference>
<keyword evidence="7 14" id="KW-0812">Transmembrane</keyword>
<proteinExistence type="predicted"/>
<evidence type="ECO:0000256" key="3">
    <source>
        <dbReference type="ARBA" id="ARBA00012438"/>
    </source>
</evidence>
<comment type="caution">
    <text evidence="17">The sequence shown here is derived from an EMBL/GenBank/DDBJ whole genome shotgun (WGS) entry which is preliminary data.</text>
</comment>
<feature type="domain" description="HAMP" evidence="16">
    <location>
        <begin position="464"/>
        <end position="516"/>
    </location>
</feature>
<keyword evidence="12" id="KW-0902">Two-component regulatory system</keyword>
<dbReference type="SUPFAM" id="SSF55874">
    <property type="entry name" value="ATPase domain of HSP90 chaperone/DNA topoisomerase II/histidine kinase"/>
    <property type="match status" value="1"/>
</dbReference>
<feature type="domain" description="Histidine kinase" evidence="15">
    <location>
        <begin position="531"/>
        <end position="746"/>
    </location>
</feature>
<dbReference type="SUPFAM" id="SSF47384">
    <property type="entry name" value="Homodimeric domain of signal transducing histidine kinase"/>
    <property type="match status" value="1"/>
</dbReference>
<keyword evidence="13 14" id="KW-0472">Membrane</keyword>
<dbReference type="Proteomes" id="UP000246635">
    <property type="component" value="Unassembled WGS sequence"/>
</dbReference>
<dbReference type="InterPro" id="IPR036890">
    <property type="entry name" value="HATPase_C_sf"/>
</dbReference>
<evidence type="ECO:0000256" key="1">
    <source>
        <dbReference type="ARBA" id="ARBA00000085"/>
    </source>
</evidence>
<comment type="subcellular location">
    <subcellularLocation>
        <location evidence="2">Cell membrane</location>
        <topology evidence="2">Multi-pass membrane protein</topology>
    </subcellularLocation>
</comment>
<evidence type="ECO:0000313" key="17">
    <source>
        <dbReference type="EMBL" id="PWV97938.1"/>
    </source>
</evidence>
<protein>
    <recommendedName>
        <fullName evidence="3">histidine kinase</fullName>
        <ecNumber evidence="3">2.7.13.3</ecNumber>
    </recommendedName>
</protein>
<dbReference type="InterPro" id="IPR004358">
    <property type="entry name" value="Sig_transdc_His_kin-like_C"/>
</dbReference>
<dbReference type="RefSeq" id="WP_110045712.1">
    <property type="nucleotide sequence ID" value="NZ_CP054612.1"/>
</dbReference>
<dbReference type="InterPro" id="IPR003660">
    <property type="entry name" value="HAMP_dom"/>
</dbReference>
<evidence type="ECO:0000259" key="15">
    <source>
        <dbReference type="PROSITE" id="PS50109"/>
    </source>
</evidence>
<evidence type="ECO:0000256" key="14">
    <source>
        <dbReference type="SAM" id="Phobius"/>
    </source>
</evidence>
<dbReference type="InterPro" id="IPR005467">
    <property type="entry name" value="His_kinase_dom"/>
</dbReference>
<dbReference type="EMBL" id="QGTQ01000019">
    <property type="protein sequence ID" value="PWV97938.1"/>
    <property type="molecule type" value="Genomic_DNA"/>
</dbReference>
<keyword evidence="8" id="KW-0547">Nucleotide-binding</keyword>
<evidence type="ECO:0000256" key="7">
    <source>
        <dbReference type="ARBA" id="ARBA00022692"/>
    </source>
</evidence>
<evidence type="ECO:0000256" key="13">
    <source>
        <dbReference type="ARBA" id="ARBA00023136"/>
    </source>
</evidence>
<dbReference type="InterPro" id="IPR003661">
    <property type="entry name" value="HisK_dim/P_dom"/>
</dbReference>
<dbReference type="PANTHER" id="PTHR45528:SF1">
    <property type="entry name" value="SENSOR HISTIDINE KINASE CPXA"/>
    <property type="match status" value="1"/>
</dbReference>
<dbReference type="PROSITE" id="PS50885">
    <property type="entry name" value="HAMP"/>
    <property type="match status" value="1"/>
</dbReference>
<dbReference type="FunFam" id="1.10.287.130:FF:000008">
    <property type="entry name" value="Two-component sensor histidine kinase"/>
    <property type="match status" value="1"/>
</dbReference>
<evidence type="ECO:0000256" key="2">
    <source>
        <dbReference type="ARBA" id="ARBA00004651"/>
    </source>
</evidence>
<keyword evidence="4" id="KW-1003">Cell membrane</keyword>
<dbReference type="GO" id="GO:0005524">
    <property type="term" value="F:ATP binding"/>
    <property type="evidence" value="ECO:0007669"/>
    <property type="project" value="UniProtKB-KW"/>
</dbReference>
<organism evidence="17 18">
    <name type="scientific">Paenibacillus cellulosilyticus</name>
    <dbReference type="NCBI Taxonomy" id="375489"/>
    <lineage>
        <taxon>Bacteria</taxon>
        <taxon>Bacillati</taxon>
        <taxon>Bacillota</taxon>
        <taxon>Bacilli</taxon>
        <taxon>Bacillales</taxon>
        <taxon>Paenibacillaceae</taxon>
        <taxon>Paenibacillus</taxon>
    </lineage>
</organism>
<dbReference type="InterPro" id="IPR003594">
    <property type="entry name" value="HATPase_dom"/>
</dbReference>
<feature type="transmembrane region" description="Helical" evidence="14">
    <location>
        <begin position="444"/>
        <end position="463"/>
    </location>
</feature>
<feature type="transmembrane region" description="Helical" evidence="14">
    <location>
        <begin position="416"/>
        <end position="438"/>
    </location>
</feature>
<keyword evidence="18" id="KW-1185">Reference proteome</keyword>
<keyword evidence="5" id="KW-0597">Phosphoprotein</keyword>
<dbReference type="Pfam" id="PF00512">
    <property type="entry name" value="HisKA"/>
    <property type="match status" value="1"/>
</dbReference>
<dbReference type="SMART" id="SM00388">
    <property type="entry name" value="HisKA"/>
    <property type="match status" value="1"/>
</dbReference>
<evidence type="ECO:0000256" key="10">
    <source>
        <dbReference type="ARBA" id="ARBA00022840"/>
    </source>
</evidence>
<dbReference type="CDD" id="cd00082">
    <property type="entry name" value="HisKA"/>
    <property type="match status" value="1"/>
</dbReference>
<keyword evidence="11 14" id="KW-1133">Transmembrane helix</keyword>
<feature type="transmembrane region" description="Helical" evidence="14">
    <location>
        <begin position="344"/>
        <end position="367"/>
    </location>
</feature>
<dbReference type="Gene3D" id="1.10.287.130">
    <property type="match status" value="1"/>
</dbReference>